<dbReference type="KEGG" id="vab:WPS_21730"/>
<evidence type="ECO:0000259" key="1">
    <source>
        <dbReference type="Pfam" id="PF02617"/>
    </source>
</evidence>
<reference evidence="2 3" key="1">
    <citation type="journal article" date="2022" name="ISME Commun">
        <title>Vulcanimicrobium alpinus gen. nov. sp. nov., the first cultivated representative of the candidate phylum 'Eremiobacterota', is a metabolically versatile aerobic anoxygenic phototroph.</title>
        <authorList>
            <person name="Yabe S."/>
            <person name="Muto K."/>
            <person name="Abe K."/>
            <person name="Yokota A."/>
            <person name="Staudigel H."/>
            <person name="Tebo B.M."/>
        </authorList>
    </citation>
    <scope>NUCLEOTIDE SEQUENCE [LARGE SCALE GENOMIC DNA]</scope>
    <source>
        <strain evidence="2 3">WC8-2</strain>
    </source>
</reference>
<evidence type="ECO:0000313" key="2">
    <source>
        <dbReference type="EMBL" id="BDE06897.1"/>
    </source>
</evidence>
<dbReference type="EMBL" id="AP025523">
    <property type="protein sequence ID" value="BDE06897.1"/>
    <property type="molecule type" value="Genomic_DNA"/>
</dbReference>
<keyword evidence="3" id="KW-1185">Reference proteome</keyword>
<accession>A0AAN2CAS1</accession>
<dbReference type="Gene3D" id="3.30.1390.10">
    <property type="match status" value="1"/>
</dbReference>
<gene>
    <name evidence="2" type="ORF">WPS_21730</name>
</gene>
<dbReference type="InterPro" id="IPR014719">
    <property type="entry name" value="Ribosomal_bL12_C/ClpS-like"/>
</dbReference>
<name>A0AAN2CAS1_UNVUL</name>
<protein>
    <recommendedName>
        <fullName evidence="1">Adaptor protein ClpS core domain-containing protein</fullName>
    </recommendedName>
</protein>
<proteinExistence type="predicted"/>
<dbReference type="Proteomes" id="UP001317532">
    <property type="component" value="Chromosome"/>
</dbReference>
<dbReference type="AlphaFoldDB" id="A0AAN2CAS1"/>
<dbReference type="GO" id="GO:0030163">
    <property type="term" value="P:protein catabolic process"/>
    <property type="evidence" value="ECO:0007669"/>
    <property type="project" value="InterPro"/>
</dbReference>
<dbReference type="SUPFAM" id="SSF54736">
    <property type="entry name" value="ClpS-like"/>
    <property type="match status" value="1"/>
</dbReference>
<feature type="domain" description="Adaptor protein ClpS core" evidence="1">
    <location>
        <begin position="28"/>
        <end position="93"/>
    </location>
</feature>
<evidence type="ECO:0000313" key="3">
    <source>
        <dbReference type="Proteomes" id="UP001317532"/>
    </source>
</evidence>
<organism evidence="2 3">
    <name type="scientific">Vulcanimicrobium alpinum</name>
    <dbReference type="NCBI Taxonomy" id="3016050"/>
    <lineage>
        <taxon>Bacteria</taxon>
        <taxon>Bacillati</taxon>
        <taxon>Vulcanimicrobiota</taxon>
        <taxon>Vulcanimicrobiia</taxon>
        <taxon>Vulcanimicrobiales</taxon>
        <taxon>Vulcanimicrobiaceae</taxon>
        <taxon>Vulcanimicrobium</taxon>
    </lineage>
</organism>
<dbReference type="InterPro" id="IPR003769">
    <property type="entry name" value="ClpS_core"/>
</dbReference>
<dbReference type="Pfam" id="PF02617">
    <property type="entry name" value="ClpS"/>
    <property type="match status" value="1"/>
</dbReference>
<sequence>MRGVRGEPGNMAPVTLADDTVAPVSKPLPLYNVIAHNCDCHTFDDVIFGFIRILGMCARDATVKADEIDHYSSAVVAQAHQELAEHYAARLRDEIISRANTRLRTSVQPASRSYDGVGG</sequence>